<keyword evidence="2" id="KW-0812">Transmembrane</keyword>
<accession>A0A917A287</accession>
<feature type="chain" id="PRO_5038102557" evidence="3">
    <location>
        <begin position="25"/>
        <end position="314"/>
    </location>
</feature>
<evidence type="ECO:0000313" key="4">
    <source>
        <dbReference type="EMBL" id="GGE21825.1"/>
    </source>
</evidence>
<dbReference type="InterPro" id="IPR022472">
    <property type="entry name" value="VPLPA-CTERM"/>
</dbReference>
<dbReference type="EMBL" id="BMFJ01000001">
    <property type="protein sequence ID" value="GGE21825.1"/>
    <property type="molecule type" value="Genomic_DNA"/>
</dbReference>
<feature type="signal peptide" evidence="3">
    <location>
        <begin position="1"/>
        <end position="24"/>
    </location>
</feature>
<keyword evidence="2" id="KW-1133">Transmembrane helix</keyword>
<dbReference type="InterPro" id="IPR051058">
    <property type="entry name" value="GDSL_Est/Lipase"/>
</dbReference>
<dbReference type="InterPro" id="IPR036514">
    <property type="entry name" value="SGNH_hydro_sf"/>
</dbReference>
<proteinExistence type="predicted"/>
<evidence type="ECO:0000256" key="1">
    <source>
        <dbReference type="ARBA" id="ARBA00022801"/>
    </source>
</evidence>
<keyword evidence="2" id="KW-0472">Membrane</keyword>
<keyword evidence="5" id="KW-1185">Reference proteome</keyword>
<dbReference type="InterPro" id="IPR001087">
    <property type="entry name" value="GDSL"/>
</dbReference>
<feature type="transmembrane region" description="Helical" evidence="2">
    <location>
        <begin position="291"/>
        <end position="310"/>
    </location>
</feature>
<dbReference type="NCBIfam" id="TIGR03370">
    <property type="entry name" value="VPLPA-CTERM"/>
    <property type="match status" value="1"/>
</dbReference>
<dbReference type="PANTHER" id="PTHR45648:SF22">
    <property type="entry name" value="GDSL LIPASE_ACYLHYDROLASE FAMILY PROTEIN (AFU_ORTHOLOGUE AFUA_4G14700)"/>
    <property type="match status" value="1"/>
</dbReference>
<comment type="caution">
    <text evidence="4">The sequence shown here is derived from an EMBL/GenBank/DDBJ whole genome shotgun (WGS) entry which is preliminary data.</text>
</comment>
<protein>
    <submittedName>
        <fullName evidence="4">Lysophospholipase</fullName>
    </submittedName>
</protein>
<keyword evidence="1" id="KW-0378">Hydrolase</keyword>
<name>A0A917A287_9RHOB</name>
<dbReference type="RefSeq" id="WP_188476370.1">
    <property type="nucleotide sequence ID" value="NZ_BMFJ01000001.1"/>
</dbReference>
<organism evidence="4 5">
    <name type="scientific">Primorskyibacter flagellatus</name>
    <dbReference type="NCBI Taxonomy" id="1387277"/>
    <lineage>
        <taxon>Bacteria</taxon>
        <taxon>Pseudomonadati</taxon>
        <taxon>Pseudomonadota</taxon>
        <taxon>Alphaproteobacteria</taxon>
        <taxon>Rhodobacterales</taxon>
        <taxon>Roseobacteraceae</taxon>
        <taxon>Primorskyibacter</taxon>
    </lineage>
</organism>
<reference evidence="5" key="1">
    <citation type="journal article" date="2019" name="Int. J. Syst. Evol. Microbiol.">
        <title>The Global Catalogue of Microorganisms (GCM) 10K type strain sequencing project: providing services to taxonomists for standard genome sequencing and annotation.</title>
        <authorList>
            <consortium name="The Broad Institute Genomics Platform"/>
            <consortium name="The Broad Institute Genome Sequencing Center for Infectious Disease"/>
            <person name="Wu L."/>
            <person name="Ma J."/>
        </authorList>
    </citation>
    <scope>NUCLEOTIDE SEQUENCE [LARGE SCALE GENOMIC DNA]</scope>
    <source>
        <strain evidence="5">CGMCC 1.12664</strain>
    </source>
</reference>
<evidence type="ECO:0000313" key="5">
    <source>
        <dbReference type="Proteomes" id="UP000612855"/>
    </source>
</evidence>
<gene>
    <name evidence="4" type="primary">sseJ</name>
    <name evidence="4" type="ORF">GCM10011360_07920</name>
</gene>
<sequence>MFSTFSHTLSATALGLLLAGPAAAVGIGPFSDLIVFGDSYSDSGNASITTFGLVPNPTRYPNGQFTNGDVWATQLGATAALAGGTNYAFGGAEAQGEAGDLIPDFGLQIDSFLLSLAGGLSLGPTPVVGMFIGGNDLREIPDSASAPGVIADTVGAIGTGMQRLIDAGLGDFVVFGMPNLGRLPENAAPGDAASGTAAALAYNAALTARFGTLTGAHDIRYIDTFALLEGVFADAAALGFTNTTEGCIDAEANPALCSGDLGYLFQDNVHVTERVQTVLADAFTDAVMPAVPLPAGGLLILSGLGALTLLRRRA</sequence>
<evidence type="ECO:0000256" key="3">
    <source>
        <dbReference type="SAM" id="SignalP"/>
    </source>
</evidence>
<dbReference type="CDD" id="cd01846">
    <property type="entry name" value="fatty_acyltransferase_like"/>
    <property type="match status" value="1"/>
</dbReference>
<dbReference type="SUPFAM" id="SSF52266">
    <property type="entry name" value="SGNH hydrolase"/>
    <property type="match status" value="1"/>
</dbReference>
<dbReference type="GO" id="GO:0016788">
    <property type="term" value="F:hydrolase activity, acting on ester bonds"/>
    <property type="evidence" value="ECO:0007669"/>
    <property type="project" value="InterPro"/>
</dbReference>
<keyword evidence="3" id="KW-0732">Signal</keyword>
<dbReference type="AlphaFoldDB" id="A0A917A287"/>
<dbReference type="Gene3D" id="3.40.50.1110">
    <property type="entry name" value="SGNH hydrolase"/>
    <property type="match status" value="1"/>
</dbReference>
<dbReference type="Proteomes" id="UP000612855">
    <property type="component" value="Unassembled WGS sequence"/>
</dbReference>
<dbReference type="Pfam" id="PF00657">
    <property type="entry name" value="Lipase_GDSL"/>
    <property type="match status" value="1"/>
</dbReference>
<evidence type="ECO:0000256" key="2">
    <source>
        <dbReference type="SAM" id="Phobius"/>
    </source>
</evidence>
<dbReference type="PANTHER" id="PTHR45648">
    <property type="entry name" value="GDSL LIPASE/ACYLHYDROLASE FAMILY PROTEIN (AFU_ORTHOLOGUE AFUA_4G14700)"/>
    <property type="match status" value="1"/>
</dbReference>